<feature type="domain" description="NR LBD" evidence="12">
    <location>
        <begin position="971"/>
        <end position="1273"/>
    </location>
</feature>
<organism evidence="13 14">
    <name type="scientific">Calicophoron daubneyi</name>
    <name type="common">Rumen fluke</name>
    <name type="synonym">Paramphistomum daubneyi</name>
    <dbReference type="NCBI Taxonomy" id="300641"/>
    <lineage>
        <taxon>Eukaryota</taxon>
        <taxon>Metazoa</taxon>
        <taxon>Spiralia</taxon>
        <taxon>Lophotrochozoa</taxon>
        <taxon>Platyhelminthes</taxon>
        <taxon>Trematoda</taxon>
        <taxon>Digenea</taxon>
        <taxon>Plagiorchiida</taxon>
        <taxon>Pronocephalata</taxon>
        <taxon>Paramphistomoidea</taxon>
        <taxon>Paramphistomidae</taxon>
        <taxon>Calicophoron</taxon>
    </lineage>
</organism>
<dbReference type="GO" id="GO:0043565">
    <property type="term" value="F:sequence-specific DNA binding"/>
    <property type="evidence" value="ECO:0007669"/>
    <property type="project" value="InterPro"/>
</dbReference>
<dbReference type="GO" id="GO:0008270">
    <property type="term" value="F:zinc ion binding"/>
    <property type="evidence" value="ECO:0007669"/>
    <property type="project" value="UniProtKB-KW"/>
</dbReference>
<dbReference type="PANTHER" id="PTHR24086:SF15">
    <property type="entry name" value="NUCLEAR HORMONE RECEPTOR FTZ-F1"/>
    <property type="match status" value="1"/>
</dbReference>
<dbReference type="PROSITE" id="PS00031">
    <property type="entry name" value="NUCLEAR_REC_DBD_1"/>
    <property type="match status" value="1"/>
</dbReference>
<feature type="compositionally biased region" description="Low complexity" evidence="10">
    <location>
        <begin position="37"/>
        <end position="46"/>
    </location>
</feature>
<comment type="subcellular location">
    <subcellularLocation>
        <location evidence="1">Nucleus</location>
    </subcellularLocation>
</comment>
<dbReference type="InterPro" id="IPR035500">
    <property type="entry name" value="NHR-like_dom_sf"/>
</dbReference>
<dbReference type="SMART" id="SM00399">
    <property type="entry name" value="ZnF_C4"/>
    <property type="match status" value="1"/>
</dbReference>
<evidence type="ECO:0000256" key="6">
    <source>
        <dbReference type="ARBA" id="ARBA00023125"/>
    </source>
</evidence>
<keyword evidence="7" id="KW-0804">Transcription</keyword>
<dbReference type="PANTHER" id="PTHR24086">
    <property type="entry name" value="NUCLEAR RECEPTOR SUBFAMILY 5 GROUP A"/>
    <property type="match status" value="1"/>
</dbReference>
<evidence type="ECO:0000313" key="13">
    <source>
        <dbReference type="EMBL" id="CAL5133856.1"/>
    </source>
</evidence>
<dbReference type="PROSITE" id="PS51030">
    <property type="entry name" value="NUCLEAR_REC_DBD_2"/>
    <property type="match status" value="1"/>
</dbReference>
<dbReference type="CDD" id="cd07167">
    <property type="entry name" value="NR_DBD_Lrh-1_like"/>
    <property type="match status" value="1"/>
</dbReference>
<feature type="compositionally biased region" description="Basic and acidic residues" evidence="10">
    <location>
        <begin position="808"/>
        <end position="822"/>
    </location>
</feature>
<dbReference type="Gene3D" id="1.10.565.10">
    <property type="entry name" value="Retinoid X Receptor"/>
    <property type="match status" value="1"/>
</dbReference>
<evidence type="ECO:0000256" key="9">
    <source>
        <dbReference type="ARBA" id="ARBA00023242"/>
    </source>
</evidence>
<dbReference type="InterPro" id="IPR000536">
    <property type="entry name" value="Nucl_hrmn_rcpt_lig-bd"/>
</dbReference>
<keyword evidence="9" id="KW-0539">Nucleus</keyword>
<dbReference type="Pfam" id="PF00105">
    <property type="entry name" value="zf-C4"/>
    <property type="match status" value="1"/>
</dbReference>
<evidence type="ECO:0000313" key="14">
    <source>
        <dbReference type="Proteomes" id="UP001497525"/>
    </source>
</evidence>
<evidence type="ECO:0000256" key="7">
    <source>
        <dbReference type="ARBA" id="ARBA00023163"/>
    </source>
</evidence>
<reference evidence="13" key="1">
    <citation type="submission" date="2024-06" db="EMBL/GenBank/DDBJ databases">
        <authorList>
            <person name="Liu X."/>
            <person name="Lenzi L."/>
            <person name="Haldenby T S."/>
            <person name="Uol C."/>
        </authorList>
    </citation>
    <scope>NUCLEOTIDE SEQUENCE</scope>
</reference>
<keyword evidence="6" id="KW-0238">DNA-binding</keyword>
<feature type="region of interest" description="Disordered" evidence="10">
    <location>
        <begin position="902"/>
        <end position="924"/>
    </location>
</feature>
<dbReference type="InterPro" id="IPR001628">
    <property type="entry name" value="Znf_hrmn_rcpt"/>
</dbReference>
<feature type="compositionally biased region" description="Low complexity" evidence="10">
    <location>
        <begin position="292"/>
        <end position="306"/>
    </location>
</feature>
<evidence type="ECO:0000256" key="4">
    <source>
        <dbReference type="ARBA" id="ARBA00022833"/>
    </source>
</evidence>
<dbReference type="InterPro" id="IPR013088">
    <property type="entry name" value="Znf_NHR/GATA"/>
</dbReference>
<evidence type="ECO:0000256" key="5">
    <source>
        <dbReference type="ARBA" id="ARBA00023015"/>
    </source>
</evidence>
<dbReference type="FunFam" id="3.30.50.10:FF:000006">
    <property type="entry name" value="Nuclear receptor subfamily 5 group A member"/>
    <property type="match status" value="1"/>
</dbReference>
<evidence type="ECO:0000256" key="10">
    <source>
        <dbReference type="SAM" id="MobiDB-lite"/>
    </source>
</evidence>
<dbReference type="InterPro" id="IPR016355">
    <property type="entry name" value="NR5-like"/>
</dbReference>
<keyword evidence="3" id="KW-0863">Zinc-finger</keyword>
<dbReference type="EMBL" id="CAXLJL010000157">
    <property type="protein sequence ID" value="CAL5133856.1"/>
    <property type="molecule type" value="Genomic_DNA"/>
</dbReference>
<evidence type="ECO:0000256" key="1">
    <source>
        <dbReference type="ARBA" id="ARBA00004123"/>
    </source>
</evidence>
<dbReference type="PRINTS" id="PR00047">
    <property type="entry name" value="STROIDFINGER"/>
</dbReference>
<proteinExistence type="predicted"/>
<feature type="region of interest" description="Disordered" evidence="10">
    <location>
        <begin position="32"/>
        <end position="54"/>
    </location>
</feature>
<gene>
    <name evidence="13" type="ORF">CDAUBV1_LOCUS7084</name>
</gene>
<protein>
    <submittedName>
        <fullName evidence="13">Uncharacterized protein</fullName>
    </submittedName>
</protein>
<dbReference type="Proteomes" id="UP001497525">
    <property type="component" value="Unassembled WGS sequence"/>
</dbReference>
<dbReference type="GO" id="GO:0004879">
    <property type="term" value="F:nuclear receptor activity"/>
    <property type="evidence" value="ECO:0007669"/>
    <property type="project" value="InterPro"/>
</dbReference>
<feature type="domain" description="Nuclear receptor" evidence="11">
    <location>
        <begin position="82"/>
        <end position="157"/>
    </location>
</feature>
<feature type="compositionally biased region" description="Basic and acidic residues" evidence="10">
    <location>
        <begin position="913"/>
        <end position="924"/>
    </location>
</feature>
<evidence type="ECO:0000256" key="2">
    <source>
        <dbReference type="ARBA" id="ARBA00022723"/>
    </source>
</evidence>
<feature type="compositionally biased region" description="Acidic residues" evidence="10">
    <location>
        <begin position="775"/>
        <end position="790"/>
    </location>
</feature>
<evidence type="ECO:0000256" key="8">
    <source>
        <dbReference type="ARBA" id="ARBA00023170"/>
    </source>
</evidence>
<dbReference type="PROSITE" id="PS51843">
    <property type="entry name" value="NR_LBD"/>
    <property type="match status" value="1"/>
</dbReference>
<accession>A0AAV2TCM2</accession>
<sequence>MFVSSPNPSNQPSPDGKLVSVQDIDNAFCASQKQYTDDSPTSDSPDFASRDCGDPNSPIDATYSSRSSNCFNPDGSSIALSYENCPICGDRVSGYHYGLPTCESCKGFFKRTVQNKKEYHCSEHGQCVIDRVHRKRCAYCRFQKCLVVGMRIEAVRKDRMRGGRSRRGRSSYCLDSASVASEQGSAVSTNRHFSASDSLGHKDSFDDLELLNKTSSQHHQSPAALSSHSYLFNPSTTTHPNFAERASDKFPTSVVSSSTQPCLFTTTNLPPVFSSIPTAASIPSKSSEKHMSPISPALSSYSSSNPLNSLEQDRASYASAGSHLSPVHPPNQAACETKARIADFIPPLSGVSGPLSDNDKSAGNSEIPSKTWTSTAMALAAAAATAATSFAAFTSHGLQGKVPAVSFANDANTTISSTLGLASCTQRPLVSVLKAECVSPQSVAYPMATREPKEMTSDSSSLAHPLLPGQLLKRTRLSEPDKTFVNNLTAPTAPPTNAVPSYSVVTPAYRNQTSSYNSNHNLQPPFSLLRMPSCNETWVQYQGFATMTNPAPPQAAHIPPGDTVRVGSSTDAQFRHSIGDRPLFDFSKSHQNSSSTLGSIIPELAGLSPTRRSVPFTAHYLATNVGNFPNTNHITSYAPVSSSAADRVSTGFSANISTFSSQDKSTSNGSLLFQSCSQPPFASPAYHTTAPTLSTSYRSINNEPSQCLVTSRNGAGSEANLVQLPESILRSNAPATVPWNNGGESPFAEEEEESESGVSGDTIDSDAERDGTRVEDDDSESFDEDSDDITDTSSVEYPLHGRGQSDFCNRRPCDMSSTDRLESNGNMKNNPSLLQQTEVCRTNSGFSAETLGKMELNLTQLFSVSAAHDQKLNELVQQFVPQIKSHLDELSACRMSGNVEPSDLIGGENGVGGKEKSLPDQEHGDRRLNAKLSTPEPNFAADFTGSSCSSTSGLPQTSAASSVSSRSYLEQLRTGSQDMADSSGLTVDDKSTDTATEYMLCSLCCLLENCLFYLVDWMGQVELFKVIPVADKMQLLNSSWSEIVLLEYMHCYLTYCRENGVSQRETSESLSDTCRQDIPPNQSASVHLPCSPGLSTFTTPHSTSREICDVAESTLDWILEGTELRRKLDDLLLQFERLRLEHKEFICLKFLVLFNPAKHDMTLNCSQEYVKRVQGKLCRFLLRQSRRASRASVLSFNSEETTASSQFSSTSGSGDFFNSILWKSATADRFAKILLQLAEIKYLAFQLEGFLLSRYRAAKIPHESLLTEMLLTKRTRPSSAGLQASSYQAAPVPAKPSYGLPNPNEPQSLVLKCEEYPVGSNNTKRSLNSPSTFQCAFSHSPSFQLSTPTGDVNVGLSSVTPQVEQTVSRASVLS</sequence>
<dbReference type="SUPFAM" id="SSF57716">
    <property type="entry name" value="Glucocorticoid receptor-like (DNA-binding domain)"/>
    <property type="match status" value="1"/>
</dbReference>
<dbReference type="SUPFAM" id="SSF48508">
    <property type="entry name" value="Nuclear receptor ligand-binding domain"/>
    <property type="match status" value="1"/>
</dbReference>
<dbReference type="Gene3D" id="3.30.50.10">
    <property type="entry name" value="Erythroid Transcription Factor GATA-1, subunit A"/>
    <property type="match status" value="1"/>
</dbReference>
<comment type="caution">
    <text evidence="13">The sequence shown here is derived from an EMBL/GenBank/DDBJ whole genome shotgun (WGS) entry which is preliminary data.</text>
</comment>
<feature type="region of interest" description="Disordered" evidence="10">
    <location>
        <begin position="733"/>
        <end position="831"/>
    </location>
</feature>
<keyword evidence="8" id="KW-0675">Receptor</keyword>
<evidence type="ECO:0000259" key="12">
    <source>
        <dbReference type="PROSITE" id="PS51843"/>
    </source>
</evidence>
<keyword evidence="4" id="KW-0862">Zinc</keyword>
<name>A0AAV2TCM2_CALDB</name>
<evidence type="ECO:0000256" key="3">
    <source>
        <dbReference type="ARBA" id="ARBA00022771"/>
    </source>
</evidence>
<keyword evidence="5" id="KW-0805">Transcription regulation</keyword>
<dbReference type="Pfam" id="PF00104">
    <property type="entry name" value="Hormone_recep"/>
    <property type="match status" value="1"/>
</dbReference>
<dbReference type="GO" id="GO:0005634">
    <property type="term" value="C:nucleus"/>
    <property type="evidence" value="ECO:0007669"/>
    <property type="project" value="UniProtKB-SubCell"/>
</dbReference>
<dbReference type="SMART" id="SM00430">
    <property type="entry name" value="HOLI"/>
    <property type="match status" value="1"/>
</dbReference>
<feature type="region of interest" description="Disordered" evidence="10">
    <location>
        <begin position="280"/>
        <end position="306"/>
    </location>
</feature>
<keyword evidence="2" id="KW-0479">Metal-binding</keyword>
<evidence type="ECO:0000259" key="11">
    <source>
        <dbReference type="PROSITE" id="PS51030"/>
    </source>
</evidence>